<evidence type="ECO:0000313" key="3">
    <source>
        <dbReference type="Proteomes" id="UP001162164"/>
    </source>
</evidence>
<comment type="caution">
    <text evidence="2">The sequence shown here is derived from an EMBL/GenBank/DDBJ whole genome shotgun (WGS) entry which is preliminary data.</text>
</comment>
<dbReference type="PANTHER" id="PTHR13410">
    <property type="entry name" value="PROTEIN PBDC1"/>
    <property type="match status" value="1"/>
</dbReference>
<organism evidence="2 3">
    <name type="scientific">Molorchus minor</name>
    <dbReference type="NCBI Taxonomy" id="1323400"/>
    <lineage>
        <taxon>Eukaryota</taxon>
        <taxon>Metazoa</taxon>
        <taxon>Ecdysozoa</taxon>
        <taxon>Arthropoda</taxon>
        <taxon>Hexapoda</taxon>
        <taxon>Insecta</taxon>
        <taxon>Pterygota</taxon>
        <taxon>Neoptera</taxon>
        <taxon>Endopterygota</taxon>
        <taxon>Coleoptera</taxon>
        <taxon>Polyphaga</taxon>
        <taxon>Cucujiformia</taxon>
        <taxon>Chrysomeloidea</taxon>
        <taxon>Cerambycidae</taxon>
        <taxon>Lamiinae</taxon>
        <taxon>Monochamini</taxon>
        <taxon>Molorchus</taxon>
    </lineage>
</organism>
<reference evidence="2" key="1">
    <citation type="journal article" date="2023" name="Insect Mol. Biol.">
        <title>Genome sequencing provides insights into the evolution of gene families encoding plant cell wall-degrading enzymes in longhorned beetles.</title>
        <authorList>
            <person name="Shin N.R."/>
            <person name="Okamura Y."/>
            <person name="Kirsch R."/>
            <person name="Pauchet Y."/>
        </authorList>
    </citation>
    <scope>NUCLEOTIDE SEQUENCE</scope>
    <source>
        <strain evidence="2">MMC_N1</strain>
    </source>
</reference>
<dbReference type="InterPro" id="IPR021148">
    <property type="entry name" value="Polysacc_synth_dom"/>
</dbReference>
<feature type="domain" description="Polysaccharide biosynthesis" evidence="1">
    <location>
        <begin position="17"/>
        <end position="140"/>
    </location>
</feature>
<dbReference type="Proteomes" id="UP001162164">
    <property type="component" value="Unassembled WGS sequence"/>
</dbReference>
<dbReference type="PANTHER" id="PTHR13410:SF9">
    <property type="entry name" value="PROTEIN PBDC1"/>
    <property type="match status" value="1"/>
</dbReference>
<accession>A0ABQ9K6S0</accession>
<proteinExistence type="predicted"/>
<dbReference type="InterPro" id="IPR008476">
    <property type="entry name" value="PBDC1_metazoa/fungi"/>
</dbReference>
<dbReference type="Gene3D" id="1.10.3560.10">
    <property type="entry name" value="yst0336 like domain"/>
    <property type="match status" value="1"/>
</dbReference>
<protein>
    <recommendedName>
        <fullName evidence="1">Polysaccharide biosynthesis domain-containing protein</fullName>
    </recommendedName>
</protein>
<gene>
    <name evidence="2" type="ORF">NQ317_014362</name>
</gene>
<keyword evidence="3" id="KW-1185">Reference proteome</keyword>
<dbReference type="InterPro" id="IPR023139">
    <property type="entry name" value="PBDC1-like_dom_sf"/>
</dbReference>
<dbReference type="Pfam" id="PF04669">
    <property type="entry name" value="PBDC1"/>
    <property type="match status" value="1"/>
</dbReference>
<evidence type="ECO:0000259" key="1">
    <source>
        <dbReference type="Pfam" id="PF04669"/>
    </source>
</evidence>
<evidence type="ECO:0000313" key="2">
    <source>
        <dbReference type="EMBL" id="KAJ8985712.1"/>
    </source>
</evidence>
<name>A0ABQ9K6S0_9CUCU</name>
<sequence>MDVLSRPAEEFENDESIEKMWAIKAFEHAEIYFNILCSADPKYLKLTPIDDTIYKVFREEFPNLDVRHIKESELKSSAGKAKWRPYCERFKNLVEDYSFGTLLRADASDDYKEDNVILITRIQFYAIEIARNREGVNDILRKKFEPKPELDESKEKR</sequence>
<dbReference type="EMBL" id="JAPWTJ010000009">
    <property type="protein sequence ID" value="KAJ8985712.1"/>
    <property type="molecule type" value="Genomic_DNA"/>
</dbReference>